<dbReference type="InterPro" id="IPR022134">
    <property type="entry name" value="DUF3667"/>
</dbReference>
<protein>
    <submittedName>
        <fullName evidence="2">DUF3667 domain-containing protein</fullName>
    </submittedName>
</protein>
<name>A0ABW3WM64_9FLAO</name>
<keyword evidence="3" id="KW-1185">Reference proteome</keyword>
<evidence type="ECO:0000313" key="3">
    <source>
        <dbReference type="Proteomes" id="UP001597241"/>
    </source>
</evidence>
<dbReference type="InterPro" id="IPR059113">
    <property type="entry name" value="Znf_ribbon"/>
</dbReference>
<accession>A0ABW3WM64</accession>
<dbReference type="Pfam" id="PF12412">
    <property type="entry name" value="DUF3667"/>
    <property type="match status" value="1"/>
</dbReference>
<evidence type="ECO:0000259" key="1">
    <source>
        <dbReference type="Pfam" id="PF13248"/>
    </source>
</evidence>
<dbReference type="Pfam" id="PF13248">
    <property type="entry name" value="Zn_ribbon_3"/>
    <property type="match status" value="1"/>
</dbReference>
<gene>
    <name evidence="2" type="ORF">ACFQ5N_05260</name>
</gene>
<dbReference type="Proteomes" id="UP001597241">
    <property type="component" value="Unassembled WGS sequence"/>
</dbReference>
<organism evidence="2 3">
    <name type="scientific">Lutibacter holmesii</name>
    <dbReference type="NCBI Taxonomy" id="1137985"/>
    <lineage>
        <taxon>Bacteria</taxon>
        <taxon>Pseudomonadati</taxon>
        <taxon>Bacteroidota</taxon>
        <taxon>Flavobacteriia</taxon>
        <taxon>Flavobacteriales</taxon>
        <taxon>Flavobacteriaceae</taxon>
        <taxon>Lutibacter</taxon>
    </lineage>
</organism>
<comment type="caution">
    <text evidence="2">The sequence shown here is derived from an EMBL/GenBank/DDBJ whole genome shotgun (WGS) entry which is preliminary data.</text>
</comment>
<feature type="domain" description="Putative zinc-ribbon" evidence="1">
    <location>
        <begin position="19"/>
        <end position="40"/>
    </location>
</feature>
<evidence type="ECO:0000313" key="2">
    <source>
        <dbReference type="EMBL" id="MFD1293238.1"/>
    </source>
</evidence>
<reference evidence="3" key="1">
    <citation type="journal article" date="2019" name="Int. J. Syst. Evol. Microbiol.">
        <title>The Global Catalogue of Microorganisms (GCM) 10K type strain sequencing project: providing services to taxonomists for standard genome sequencing and annotation.</title>
        <authorList>
            <consortium name="The Broad Institute Genomics Platform"/>
            <consortium name="The Broad Institute Genome Sequencing Center for Infectious Disease"/>
            <person name="Wu L."/>
            <person name="Ma J."/>
        </authorList>
    </citation>
    <scope>NUCLEOTIDE SEQUENCE [LARGE SCALE GENOMIC DNA]</scope>
    <source>
        <strain evidence="3">CCUG 62221</strain>
    </source>
</reference>
<proteinExistence type="predicted"/>
<sequence length="155" mass="17763">MKFKLLPFKYKSKRIKGLECLNCGKPLNSSDNFCSYCGQKNTTKKLSLAVFINNLFIGFLSYDSRFWTTFIPLLTKPGKVSKEYIEGKRARFVNPFQLYLNVSIVFFLILGISNRVDNISIPVNEIAKTPKTIDSLKQINQPQIDSILKNVQDEI</sequence>
<dbReference type="EMBL" id="JBHTMV010000003">
    <property type="protein sequence ID" value="MFD1293238.1"/>
    <property type="molecule type" value="Genomic_DNA"/>
</dbReference>
<dbReference type="RefSeq" id="WP_386808363.1">
    <property type="nucleotide sequence ID" value="NZ_JBHTMV010000003.1"/>
</dbReference>